<feature type="signal peptide" evidence="1">
    <location>
        <begin position="1"/>
        <end position="21"/>
    </location>
</feature>
<proteinExistence type="predicted"/>
<evidence type="ECO:0000256" key="1">
    <source>
        <dbReference type="SAM" id="SignalP"/>
    </source>
</evidence>
<comment type="caution">
    <text evidence="2">The sequence shown here is derived from an EMBL/GenBank/DDBJ whole genome shotgun (WGS) entry which is preliminary data.</text>
</comment>
<evidence type="ECO:0000313" key="2">
    <source>
        <dbReference type="EMBL" id="OAJ95663.1"/>
    </source>
</evidence>
<evidence type="ECO:0000313" key="3">
    <source>
        <dbReference type="Proteomes" id="UP000078406"/>
    </source>
</evidence>
<accession>A0A177Y458</accession>
<reference evidence="2 3" key="1">
    <citation type="journal article" date="2016" name="Syst. Appl. Microbiol.">
        <title>Vibrio bivalvicida sp. nov., a novel larval pathogen for bivalve molluscs reared in a hatchery.</title>
        <authorList>
            <person name="Dubert J."/>
            <person name="Romalde J.L."/>
            <person name="Prado S."/>
            <person name="Barja J.L."/>
        </authorList>
    </citation>
    <scope>NUCLEOTIDE SEQUENCE [LARGE SCALE GENOMIC DNA]</scope>
    <source>
        <strain evidence="2 3">605</strain>
    </source>
</reference>
<dbReference type="Proteomes" id="UP000078406">
    <property type="component" value="Unassembled WGS sequence"/>
</dbReference>
<feature type="chain" id="PRO_5008079438" evidence="1">
    <location>
        <begin position="22"/>
        <end position="143"/>
    </location>
</feature>
<name>A0A177Y458_9VIBR</name>
<protein>
    <submittedName>
        <fullName evidence="2">Uncharacterized protein</fullName>
    </submittedName>
</protein>
<sequence length="143" mass="14418">MKLFSRLFVPLGLALSLSAVAAVEESESTVLTDTDIMGAYQANPEDVLQVLQSLLVIDGIDTQRVLQTAFELAPELAQEISEIARVAGIASEDVTTAALLSGVDPTQIGDATAAGISSIALSPPAIPAVGSDGGGGSGVISPN</sequence>
<dbReference type="EMBL" id="LLEI02000016">
    <property type="protein sequence ID" value="OAJ95663.1"/>
    <property type="molecule type" value="Genomic_DNA"/>
</dbReference>
<dbReference type="RefSeq" id="WP_054962995.1">
    <property type="nucleotide sequence ID" value="NZ_LLEI02000016.1"/>
</dbReference>
<dbReference type="AlphaFoldDB" id="A0A177Y458"/>
<gene>
    <name evidence="2" type="ORF">APB76_02905</name>
</gene>
<keyword evidence="1" id="KW-0732">Signal</keyword>
<organism evidence="2 3">
    <name type="scientific">Vibrio bivalvicida</name>
    <dbReference type="NCBI Taxonomy" id="1276888"/>
    <lineage>
        <taxon>Bacteria</taxon>
        <taxon>Pseudomonadati</taxon>
        <taxon>Pseudomonadota</taxon>
        <taxon>Gammaproteobacteria</taxon>
        <taxon>Vibrionales</taxon>
        <taxon>Vibrionaceae</taxon>
        <taxon>Vibrio</taxon>
        <taxon>Vibrio oreintalis group</taxon>
    </lineage>
</organism>